<evidence type="ECO:0000313" key="5">
    <source>
        <dbReference type="EMBL" id="MFC5823446.1"/>
    </source>
</evidence>
<evidence type="ECO:0000256" key="2">
    <source>
        <dbReference type="ARBA" id="ARBA00023125"/>
    </source>
</evidence>
<dbReference type="Gene3D" id="3.30.70.920">
    <property type="match status" value="1"/>
</dbReference>
<dbReference type="Pfam" id="PF13404">
    <property type="entry name" value="HTH_AsnC-type"/>
    <property type="match status" value="2"/>
</dbReference>
<evidence type="ECO:0000259" key="4">
    <source>
        <dbReference type="PROSITE" id="PS50956"/>
    </source>
</evidence>
<comment type="caution">
    <text evidence="5">The sequence shown here is derived from an EMBL/GenBank/DDBJ whole genome shotgun (WGS) entry which is preliminary data.</text>
</comment>
<evidence type="ECO:0000256" key="1">
    <source>
        <dbReference type="ARBA" id="ARBA00023015"/>
    </source>
</evidence>
<keyword evidence="2" id="KW-0238">DNA-binding</keyword>
<dbReference type="SUPFAM" id="SSF54909">
    <property type="entry name" value="Dimeric alpha+beta barrel"/>
    <property type="match status" value="1"/>
</dbReference>
<dbReference type="Pfam" id="PF01037">
    <property type="entry name" value="AsnC_trans_reg"/>
    <property type="match status" value="1"/>
</dbReference>
<dbReference type="PROSITE" id="PS50956">
    <property type="entry name" value="HTH_ASNC_2"/>
    <property type="match status" value="2"/>
</dbReference>
<keyword evidence="1" id="KW-0805">Transcription regulation</keyword>
<dbReference type="InterPro" id="IPR000485">
    <property type="entry name" value="AsnC-type_HTH_dom"/>
</dbReference>
<reference evidence="6" key="1">
    <citation type="journal article" date="2019" name="Int. J. Syst. Evol. Microbiol.">
        <title>The Global Catalogue of Microorganisms (GCM) 10K type strain sequencing project: providing services to taxonomists for standard genome sequencing and annotation.</title>
        <authorList>
            <consortium name="The Broad Institute Genomics Platform"/>
            <consortium name="The Broad Institute Genome Sequencing Center for Infectious Disease"/>
            <person name="Wu L."/>
            <person name="Ma J."/>
        </authorList>
    </citation>
    <scope>NUCLEOTIDE SEQUENCE [LARGE SCALE GENOMIC DNA]</scope>
    <source>
        <strain evidence="6">CCUG 53903</strain>
    </source>
</reference>
<dbReference type="PANTHER" id="PTHR30154">
    <property type="entry name" value="LEUCINE-RESPONSIVE REGULATORY PROTEIN"/>
    <property type="match status" value="1"/>
</dbReference>
<dbReference type="InterPro" id="IPR036388">
    <property type="entry name" value="WH-like_DNA-bd_sf"/>
</dbReference>
<dbReference type="SUPFAM" id="SSF46785">
    <property type="entry name" value="Winged helix' DNA-binding domain"/>
    <property type="match status" value="2"/>
</dbReference>
<dbReference type="PRINTS" id="PR00033">
    <property type="entry name" value="HTHASNC"/>
</dbReference>
<dbReference type="RefSeq" id="WP_379512981.1">
    <property type="nucleotide sequence ID" value="NZ_JBHSPA010000009.1"/>
</dbReference>
<dbReference type="PANTHER" id="PTHR30154:SF34">
    <property type="entry name" value="TRANSCRIPTIONAL REGULATOR AZLB"/>
    <property type="match status" value="1"/>
</dbReference>
<name>A0ABW1CFC2_9ACTN</name>
<dbReference type="InterPro" id="IPR011008">
    <property type="entry name" value="Dimeric_a/b-barrel"/>
</dbReference>
<dbReference type="Proteomes" id="UP001596058">
    <property type="component" value="Unassembled WGS sequence"/>
</dbReference>
<evidence type="ECO:0000313" key="6">
    <source>
        <dbReference type="Proteomes" id="UP001596058"/>
    </source>
</evidence>
<organism evidence="5 6">
    <name type="scientific">Nonomuraea insulae</name>
    <dbReference type="NCBI Taxonomy" id="1616787"/>
    <lineage>
        <taxon>Bacteria</taxon>
        <taxon>Bacillati</taxon>
        <taxon>Actinomycetota</taxon>
        <taxon>Actinomycetes</taxon>
        <taxon>Streptosporangiales</taxon>
        <taxon>Streptosporangiaceae</taxon>
        <taxon>Nonomuraea</taxon>
    </lineage>
</organism>
<dbReference type="InterPro" id="IPR036390">
    <property type="entry name" value="WH_DNA-bd_sf"/>
</dbReference>
<gene>
    <name evidence="5" type="ORF">ACFPZ3_06250</name>
</gene>
<keyword evidence="3" id="KW-0804">Transcription</keyword>
<sequence length="324" mass="35001">MESVALDPLDRALAHALQIDGRAPFSRIGEVLGVSENTIARRYRRLRSAGILRVVGVVDGLRLDHVSWAIRVRCAPDASLPLATALARRPDTAWVSLLSGATEIACGTLTRTAAEHDALLLEKLPRTRQVTSVSAHRTLHMFTGGPTGWAGLRVLSDEQIEHLRRTPVPPPGGDVPIVVDEEDHALVEALSKDARLPCADLAAVTGWSESTVRRRLAHLWQSGALYSDVDISPGLLGYQAEAFLWMSVKPSKLAAVGEALADHPEVTVAAATTGPANLFAGVACRDSRDLYRYLTDRIGKLKAVRHIETAPLIRTVKRAGAVLR</sequence>
<feature type="domain" description="HTH asnC-type" evidence="4">
    <location>
        <begin position="179"/>
        <end position="239"/>
    </location>
</feature>
<dbReference type="InterPro" id="IPR019887">
    <property type="entry name" value="Tscrpt_reg_AsnC/Lrp_C"/>
</dbReference>
<evidence type="ECO:0000256" key="3">
    <source>
        <dbReference type="ARBA" id="ARBA00023163"/>
    </source>
</evidence>
<accession>A0ABW1CFC2</accession>
<dbReference type="InterPro" id="IPR019888">
    <property type="entry name" value="Tscrpt_reg_AsnC-like"/>
</dbReference>
<proteinExistence type="predicted"/>
<feature type="domain" description="HTH asnC-type" evidence="4">
    <location>
        <begin position="6"/>
        <end position="66"/>
    </location>
</feature>
<dbReference type="EMBL" id="JBHSPA010000009">
    <property type="protein sequence ID" value="MFC5823446.1"/>
    <property type="molecule type" value="Genomic_DNA"/>
</dbReference>
<protein>
    <submittedName>
        <fullName evidence="5">Lrp/AsnC family transcriptional regulator</fullName>
    </submittedName>
</protein>
<keyword evidence="6" id="KW-1185">Reference proteome</keyword>
<dbReference type="SMART" id="SM00344">
    <property type="entry name" value="HTH_ASNC"/>
    <property type="match status" value="2"/>
</dbReference>
<dbReference type="Gene3D" id="1.10.10.10">
    <property type="entry name" value="Winged helix-like DNA-binding domain superfamily/Winged helix DNA-binding domain"/>
    <property type="match status" value="2"/>
</dbReference>